<organism evidence="2">
    <name type="scientific">Brugia timori</name>
    <dbReference type="NCBI Taxonomy" id="42155"/>
    <lineage>
        <taxon>Eukaryota</taxon>
        <taxon>Metazoa</taxon>
        <taxon>Ecdysozoa</taxon>
        <taxon>Nematoda</taxon>
        <taxon>Chromadorea</taxon>
        <taxon>Rhabditida</taxon>
        <taxon>Spirurina</taxon>
        <taxon>Spiruromorpha</taxon>
        <taxon>Filarioidea</taxon>
        <taxon>Onchocercidae</taxon>
        <taxon>Brugia</taxon>
    </lineage>
</organism>
<reference evidence="2" key="1">
    <citation type="submission" date="2017-02" db="UniProtKB">
        <authorList>
            <consortium name="WormBaseParasite"/>
        </authorList>
    </citation>
    <scope>IDENTIFICATION</scope>
</reference>
<protein>
    <submittedName>
        <fullName evidence="2">Secreted protein</fullName>
    </submittedName>
</protein>
<proteinExistence type="predicted"/>
<accession>A0A0R3RCC4</accession>
<feature type="chain" id="PRO_5006447437" evidence="1">
    <location>
        <begin position="20"/>
        <end position="62"/>
    </location>
</feature>
<evidence type="ECO:0000256" key="1">
    <source>
        <dbReference type="SAM" id="SignalP"/>
    </source>
</evidence>
<sequence>LIDHLMLFFLCSFWTDEECGSTIYGDLFSNFIAVCHKWTDNWRDRHCDDGMRIQPSVIGIVK</sequence>
<name>A0A0R3RCC4_9BILA</name>
<feature type="signal peptide" evidence="1">
    <location>
        <begin position="1"/>
        <end position="19"/>
    </location>
</feature>
<evidence type="ECO:0000313" key="2">
    <source>
        <dbReference type="WBParaSite" id="BTMF_0001769501-mRNA-1"/>
    </source>
</evidence>
<dbReference type="WBParaSite" id="BTMF_0001769501-mRNA-1">
    <property type="protein sequence ID" value="BTMF_0001769501-mRNA-1"/>
    <property type="gene ID" value="BTMF_0001769501"/>
</dbReference>
<keyword evidence="1" id="KW-0732">Signal</keyword>
<dbReference type="AlphaFoldDB" id="A0A0R3RCC4"/>